<keyword evidence="3" id="KW-1185">Reference proteome</keyword>
<reference evidence="1 3" key="1">
    <citation type="submission" date="2021-06" db="EMBL/GenBank/DDBJ databases">
        <title>A haploid diamondback moth (Plutella xylostella L.) genome assembly resolves 31 chromosomes and identifies a diamide resistance mutation.</title>
        <authorList>
            <person name="Ward C.M."/>
            <person name="Perry K.D."/>
            <person name="Baker G."/>
            <person name="Powis K."/>
            <person name="Heckel D.G."/>
            <person name="Baxter S.W."/>
        </authorList>
    </citation>
    <scope>NUCLEOTIDE SEQUENCE [LARGE SCALE GENOMIC DNA]</scope>
    <source>
        <strain evidence="1 3">LV</strain>
        <tissue evidence="1">Single pupa</tissue>
    </source>
</reference>
<feature type="non-terminal residue" evidence="1">
    <location>
        <position position="55"/>
    </location>
</feature>
<accession>A0ABQ7PNY7</accession>
<protein>
    <submittedName>
        <fullName evidence="1">Uncharacterized protein</fullName>
    </submittedName>
</protein>
<gene>
    <name evidence="2" type="ORF">JYU34_022869</name>
    <name evidence="1" type="ORF">JYU34_022948</name>
</gene>
<name>A0ABQ7PNY7_PLUXY</name>
<organism evidence="1 3">
    <name type="scientific">Plutella xylostella</name>
    <name type="common">Diamondback moth</name>
    <name type="synonym">Plutella maculipennis</name>
    <dbReference type="NCBI Taxonomy" id="51655"/>
    <lineage>
        <taxon>Eukaryota</taxon>
        <taxon>Metazoa</taxon>
        <taxon>Ecdysozoa</taxon>
        <taxon>Arthropoda</taxon>
        <taxon>Hexapoda</taxon>
        <taxon>Insecta</taxon>
        <taxon>Pterygota</taxon>
        <taxon>Neoptera</taxon>
        <taxon>Endopterygota</taxon>
        <taxon>Lepidoptera</taxon>
        <taxon>Glossata</taxon>
        <taxon>Ditrysia</taxon>
        <taxon>Yponomeutoidea</taxon>
        <taxon>Plutellidae</taxon>
        <taxon>Plutella</taxon>
    </lineage>
</organism>
<dbReference type="EMBL" id="JAHIBW010000191">
    <property type="protein sequence ID" value="KAG7294765.1"/>
    <property type="molecule type" value="Genomic_DNA"/>
</dbReference>
<evidence type="ECO:0000313" key="1">
    <source>
        <dbReference type="EMBL" id="KAG7294703.1"/>
    </source>
</evidence>
<evidence type="ECO:0000313" key="2">
    <source>
        <dbReference type="EMBL" id="KAG7294765.1"/>
    </source>
</evidence>
<proteinExistence type="predicted"/>
<comment type="caution">
    <text evidence="1">The sequence shown here is derived from an EMBL/GenBank/DDBJ whole genome shotgun (WGS) entry which is preliminary data.</text>
</comment>
<sequence length="55" mass="5835">MSVIVTSPAISGGACDPITFIFSASRRITAPWLPPRPPSRRPAHYIGAVPAADNF</sequence>
<dbReference type="EMBL" id="JAHIBW010000308">
    <property type="protein sequence ID" value="KAG7294703.1"/>
    <property type="molecule type" value="Genomic_DNA"/>
</dbReference>
<evidence type="ECO:0000313" key="3">
    <source>
        <dbReference type="Proteomes" id="UP000823941"/>
    </source>
</evidence>
<dbReference type="Proteomes" id="UP000823941">
    <property type="component" value="Unassembled WGS sequence"/>
</dbReference>